<name>A0AA37HFL0_9HYPH</name>
<evidence type="ECO:0000313" key="1">
    <source>
        <dbReference type="EMBL" id="GJD64654.1"/>
    </source>
</evidence>
<evidence type="ECO:0000313" key="2">
    <source>
        <dbReference type="Proteomes" id="UP001055286"/>
    </source>
</evidence>
<reference evidence="1" key="2">
    <citation type="submission" date="2021-08" db="EMBL/GenBank/DDBJ databases">
        <authorList>
            <person name="Tani A."/>
            <person name="Ola A."/>
            <person name="Ogura Y."/>
            <person name="Katsura K."/>
            <person name="Hayashi T."/>
        </authorList>
    </citation>
    <scope>NUCLEOTIDE SEQUENCE</scope>
    <source>
        <strain evidence="1">JCM 32048</strain>
    </source>
</reference>
<comment type="caution">
    <text evidence="1">The sequence shown here is derived from an EMBL/GenBank/DDBJ whole genome shotgun (WGS) entry which is preliminary data.</text>
</comment>
<protein>
    <submittedName>
        <fullName evidence="1">Uncharacterized protein</fullName>
    </submittedName>
</protein>
<sequence length="90" mass="10010">MTGAFDTPEVVGSRKKPQTGMAKYISFYNEMHRKSKSGTANTSKNQFDHWTKEKLAKEAKNFLSALRANGLLADKHKPIKDLLAGEARTA</sequence>
<dbReference type="Proteomes" id="UP001055286">
    <property type="component" value="Unassembled WGS sequence"/>
</dbReference>
<organism evidence="1 2">
    <name type="scientific">Methylobacterium frigidaeris</name>
    <dbReference type="NCBI Taxonomy" id="2038277"/>
    <lineage>
        <taxon>Bacteria</taxon>
        <taxon>Pseudomonadati</taxon>
        <taxon>Pseudomonadota</taxon>
        <taxon>Alphaproteobacteria</taxon>
        <taxon>Hyphomicrobiales</taxon>
        <taxon>Methylobacteriaceae</taxon>
        <taxon>Methylobacterium</taxon>
    </lineage>
</organism>
<accession>A0AA37HFL0</accession>
<keyword evidence="2" id="KW-1185">Reference proteome</keyword>
<dbReference type="AlphaFoldDB" id="A0AA37HFL0"/>
<reference evidence="1" key="1">
    <citation type="journal article" date="2016" name="Front. Microbiol.">
        <title>Genome Sequence of the Piezophilic, Mesophilic Sulfate-Reducing Bacterium Desulfovibrio indicus J2T.</title>
        <authorList>
            <person name="Cao J."/>
            <person name="Maignien L."/>
            <person name="Shao Z."/>
            <person name="Alain K."/>
            <person name="Jebbar M."/>
        </authorList>
    </citation>
    <scope>NUCLEOTIDE SEQUENCE</scope>
    <source>
        <strain evidence="1">JCM 32048</strain>
    </source>
</reference>
<gene>
    <name evidence="1" type="ORF">MPEAHAMD_4839</name>
</gene>
<dbReference type="EMBL" id="BPQJ01000027">
    <property type="protein sequence ID" value="GJD64654.1"/>
    <property type="molecule type" value="Genomic_DNA"/>
</dbReference>
<proteinExistence type="predicted"/>